<evidence type="ECO:0000256" key="1">
    <source>
        <dbReference type="SAM" id="MobiDB-lite"/>
    </source>
</evidence>
<feature type="region of interest" description="Disordered" evidence="1">
    <location>
        <begin position="55"/>
        <end position="89"/>
    </location>
</feature>
<protein>
    <submittedName>
        <fullName evidence="2">Uncharacterized protein</fullName>
    </submittedName>
</protein>
<gene>
    <name evidence="2" type="ORF">chiPu_0022530</name>
</gene>
<sequence length="89" mass="9440">MTDGSHRPMAAGEPHVIDGVTTNREGRAGPAGAERGRRIGSLVWAGIGLMDGWLSNGSQPRALTDGGTANREEVVPQSSDWFSLTHSRE</sequence>
<reference evidence="2 3" key="1">
    <citation type="journal article" date="2018" name="Nat. Ecol. Evol.">
        <title>Shark genomes provide insights into elasmobranch evolution and the origin of vertebrates.</title>
        <authorList>
            <person name="Hara Y"/>
            <person name="Yamaguchi K"/>
            <person name="Onimaru K"/>
            <person name="Kadota M"/>
            <person name="Koyanagi M"/>
            <person name="Keeley SD"/>
            <person name="Tatsumi K"/>
            <person name="Tanaka K"/>
            <person name="Motone F"/>
            <person name="Kageyama Y"/>
            <person name="Nozu R"/>
            <person name="Adachi N"/>
            <person name="Nishimura O"/>
            <person name="Nakagawa R"/>
            <person name="Tanegashima C"/>
            <person name="Kiyatake I"/>
            <person name="Matsumoto R"/>
            <person name="Murakumo K"/>
            <person name="Nishida K"/>
            <person name="Terakita A"/>
            <person name="Kuratani S"/>
            <person name="Sato K"/>
            <person name="Hyodo S Kuraku.S."/>
        </authorList>
    </citation>
    <scope>NUCLEOTIDE SEQUENCE [LARGE SCALE GENOMIC DNA]</scope>
</reference>
<proteinExistence type="predicted"/>
<comment type="caution">
    <text evidence="2">The sequence shown here is derived from an EMBL/GenBank/DDBJ whole genome shotgun (WGS) entry which is preliminary data.</text>
</comment>
<dbReference type="AlphaFoldDB" id="A0A401RJJ9"/>
<accession>A0A401RJJ9</accession>
<evidence type="ECO:0000313" key="3">
    <source>
        <dbReference type="Proteomes" id="UP000287033"/>
    </source>
</evidence>
<feature type="compositionally biased region" description="Polar residues" evidence="1">
    <location>
        <begin position="76"/>
        <end position="89"/>
    </location>
</feature>
<feature type="region of interest" description="Disordered" evidence="1">
    <location>
        <begin position="1"/>
        <end position="34"/>
    </location>
</feature>
<dbReference type="EMBL" id="BEZZ01008585">
    <property type="protein sequence ID" value="GCC18307.1"/>
    <property type="molecule type" value="Genomic_DNA"/>
</dbReference>
<name>A0A401RJJ9_CHIPU</name>
<evidence type="ECO:0000313" key="2">
    <source>
        <dbReference type="EMBL" id="GCC18307.1"/>
    </source>
</evidence>
<keyword evidence="3" id="KW-1185">Reference proteome</keyword>
<dbReference type="Proteomes" id="UP000287033">
    <property type="component" value="Unassembled WGS sequence"/>
</dbReference>
<organism evidence="2 3">
    <name type="scientific">Chiloscyllium punctatum</name>
    <name type="common">Brownbanded bambooshark</name>
    <name type="synonym">Hemiscyllium punctatum</name>
    <dbReference type="NCBI Taxonomy" id="137246"/>
    <lineage>
        <taxon>Eukaryota</taxon>
        <taxon>Metazoa</taxon>
        <taxon>Chordata</taxon>
        <taxon>Craniata</taxon>
        <taxon>Vertebrata</taxon>
        <taxon>Chondrichthyes</taxon>
        <taxon>Elasmobranchii</taxon>
        <taxon>Galeomorphii</taxon>
        <taxon>Galeoidea</taxon>
        <taxon>Orectolobiformes</taxon>
        <taxon>Hemiscylliidae</taxon>
        <taxon>Chiloscyllium</taxon>
    </lineage>
</organism>